<sequence>MAFNGTKDDIRKALGVKKPAPIGNQSIIPVAHRSENKKQFQFTLRPSNREKLHQIAQSRGYRSDSAFLDALIENL</sequence>
<name>A0A4Y9J841_9STRE</name>
<evidence type="ECO:0008006" key="3">
    <source>
        <dbReference type="Google" id="ProtNLM"/>
    </source>
</evidence>
<gene>
    <name evidence="1" type="ORF">E4T82_09270</name>
</gene>
<comment type="caution">
    <text evidence="1">The sequence shown here is derived from an EMBL/GenBank/DDBJ whole genome shotgun (WGS) entry which is preliminary data.</text>
</comment>
<accession>A0A4Y9J841</accession>
<dbReference type="OrthoDB" id="2236215at2"/>
<evidence type="ECO:0000313" key="2">
    <source>
        <dbReference type="Proteomes" id="UP000297253"/>
    </source>
</evidence>
<proteinExistence type="predicted"/>
<protein>
    <recommendedName>
        <fullName evidence="3">CopG family transcriptional regulator</fullName>
    </recommendedName>
</protein>
<dbReference type="RefSeq" id="WP_135182547.1">
    <property type="nucleotide sequence ID" value="NZ_JADGKZ010000015.1"/>
</dbReference>
<evidence type="ECO:0000313" key="1">
    <source>
        <dbReference type="EMBL" id="TFU97180.1"/>
    </source>
</evidence>
<dbReference type="EMBL" id="SPPD01000015">
    <property type="protein sequence ID" value="TFU97180.1"/>
    <property type="molecule type" value="Genomic_DNA"/>
</dbReference>
<dbReference type="AlphaFoldDB" id="A0A4Y9J841"/>
<reference evidence="1 2" key="1">
    <citation type="submission" date="2019-03" db="EMBL/GenBank/DDBJ databases">
        <title>Diversity of the mouse oral microbiome.</title>
        <authorList>
            <person name="Joseph S."/>
            <person name="Aduse-Opoku J."/>
            <person name="Curtis M."/>
            <person name="Wade W."/>
            <person name="Hashim A."/>
        </authorList>
    </citation>
    <scope>NUCLEOTIDE SEQUENCE [LARGE SCALE GENOMIC DNA]</scope>
    <source>
        <strain evidence="1 2">WM131</strain>
    </source>
</reference>
<organism evidence="1 2">
    <name type="scientific">Streptococcus cuniculi</name>
    <dbReference type="NCBI Taxonomy" id="1432788"/>
    <lineage>
        <taxon>Bacteria</taxon>
        <taxon>Bacillati</taxon>
        <taxon>Bacillota</taxon>
        <taxon>Bacilli</taxon>
        <taxon>Lactobacillales</taxon>
        <taxon>Streptococcaceae</taxon>
        <taxon>Streptococcus</taxon>
    </lineage>
</organism>
<dbReference type="Proteomes" id="UP000297253">
    <property type="component" value="Unassembled WGS sequence"/>
</dbReference>